<sequence>MNNKIVVIIGGPGSGKSTIIEYLTQKGYSCYPEISRQVTLEAREQGIDQLFLEQPLLFSELLLKGRINQYQAAKHEDSKFVFIDRGIPDVIAYMDLIGDSYPEMFTNACDEHRYDHIFLLPPWEEIYVSDSERYESYEQAVQIHEHLTKTYSGFGYNLIEVPKDTVEARVDFILSHLEK</sequence>
<dbReference type="Gene3D" id="3.40.50.300">
    <property type="entry name" value="P-loop containing nucleotide triphosphate hydrolases"/>
    <property type="match status" value="1"/>
</dbReference>
<organism evidence="2 3">
    <name type="scientific">Flavobacterium agricola</name>
    <dbReference type="NCBI Taxonomy" id="2870839"/>
    <lineage>
        <taxon>Bacteria</taxon>
        <taxon>Pseudomonadati</taxon>
        <taxon>Bacteroidota</taxon>
        <taxon>Flavobacteriia</taxon>
        <taxon>Flavobacteriales</taxon>
        <taxon>Flavobacteriaceae</taxon>
        <taxon>Flavobacterium</taxon>
    </lineage>
</organism>
<dbReference type="InterPro" id="IPR027417">
    <property type="entry name" value="P-loop_NTPase"/>
</dbReference>
<dbReference type="SUPFAM" id="SSF52540">
    <property type="entry name" value="P-loop containing nucleoside triphosphate hydrolases"/>
    <property type="match status" value="1"/>
</dbReference>
<name>A0ABY6LZZ4_9FLAO</name>
<protein>
    <submittedName>
        <fullName evidence="2">ATP-binding protein</fullName>
    </submittedName>
</protein>
<keyword evidence="3" id="KW-1185">Reference proteome</keyword>
<proteinExistence type="predicted"/>
<evidence type="ECO:0000313" key="2">
    <source>
        <dbReference type="EMBL" id="UYW00441.1"/>
    </source>
</evidence>
<dbReference type="Pfam" id="PF13521">
    <property type="entry name" value="AAA_28"/>
    <property type="match status" value="1"/>
</dbReference>
<dbReference type="RefSeq" id="WP_264432178.1">
    <property type="nucleotide sequence ID" value="NZ_CP081495.1"/>
</dbReference>
<keyword evidence="2" id="KW-0067">ATP-binding</keyword>
<keyword evidence="2" id="KW-0547">Nucleotide-binding</keyword>
<dbReference type="Proteomes" id="UP001163328">
    <property type="component" value="Chromosome"/>
</dbReference>
<dbReference type="GO" id="GO:0005524">
    <property type="term" value="F:ATP binding"/>
    <property type="evidence" value="ECO:0007669"/>
    <property type="project" value="UniProtKB-KW"/>
</dbReference>
<feature type="domain" description="NadR/Ttd14 AAA" evidence="1">
    <location>
        <begin position="6"/>
        <end position="169"/>
    </location>
</feature>
<reference evidence="2" key="1">
    <citation type="submission" date="2021-08" db="EMBL/GenBank/DDBJ databases">
        <title>Flavobacterium sp. strain CC-SYL302.</title>
        <authorList>
            <person name="Lin S.-Y."/>
            <person name="Lee T.-H."/>
            <person name="Young C.-C."/>
        </authorList>
    </citation>
    <scope>NUCLEOTIDE SEQUENCE</scope>
    <source>
        <strain evidence="2">CC-SYL302</strain>
    </source>
</reference>
<evidence type="ECO:0000313" key="3">
    <source>
        <dbReference type="Proteomes" id="UP001163328"/>
    </source>
</evidence>
<gene>
    <name evidence="2" type="ORF">K5I29_07685</name>
</gene>
<dbReference type="EMBL" id="CP081495">
    <property type="protein sequence ID" value="UYW00441.1"/>
    <property type="molecule type" value="Genomic_DNA"/>
</dbReference>
<dbReference type="InterPro" id="IPR038727">
    <property type="entry name" value="NadR/Ttd14_AAA_dom"/>
</dbReference>
<accession>A0ABY6LZZ4</accession>
<evidence type="ECO:0000259" key="1">
    <source>
        <dbReference type="Pfam" id="PF13521"/>
    </source>
</evidence>